<comment type="caution">
    <text evidence="2">The sequence shown here is derived from an EMBL/GenBank/DDBJ whole genome shotgun (WGS) entry which is preliminary data.</text>
</comment>
<dbReference type="Proteomes" id="UP001424459">
    <property type="component" value="Unassembled WGS sequence"/>
</dbReference>
<protein>
    <submittedName>
        <fullName evidence="2">TIGR02281 family clan AA aspartic protease</fullName>
    </submittedName>
</protein>
<keyword evidence="3" id="KW-1185">Reference proteome</keyword>
<dbReference type="SUPFAM" id="SSF50630">
    <property type="entry name" value="Acid proteases"/>
    <property type="match status" value="1"/>
</dbReference>
<proteinExistence type="predicted"/>
<dbReference type="EMBL" id="BAABBR010000001">
    <property type="protein sequence ID" value="GAA4040932.1"/>
    <property type="molecule type" value="Genomic_DNA"/>
</dbReference>
<keyword evidence="2" id="KW-0645">Protease</keyword>
<evidence type="ECO:0000313" key="2">
    <source>
        <dbReference type="EMBL" id="GAA4040932.1"/>
    </source>
</evidence>
<keyword evidence="2" id="KW-0378">Hydrolase</keyword>
<name>A0ABP7UDB5_9SPHN</name>
<dbReference type="CDD" id="cd05483">
    <property type="entry name" value="retropepsin_like_bacteria"/>
    <property type="match status" value="1"/>
</dbReference>
<keyword evidence="1" id="KW-1133">Transmembrane helix</keyword>
<evidence type="ECO:0000313" key="3">
    <source>
        <dbReference type="Proteomes" id="UP001424459"/>
    </source>
</evidence>
<organism evidence="2 3">
    <name type="scientific">Sphingomonas rosea</name>
    <dbReference type="NCBI Taxonomy" id="335605"/>
    <lineage>
        <taxon>Bacteria</taxon>
        <taxon>Pseudomonadati</taxon>
        <taxon>Pseudomonadota</taxon>
        <taxon>Alphaproteobacteria</taxon>
        <taxon>Sphingomonadales</taxon>
        <taxon>Sphingomonadaceae</taxon>
        <taxon>Sphingomonas</taxon>
    </lineage>
</organism>
<gene>
    <name evidence="2" type="ORF">GCM10022281_22360</name>
</gene>
<dbReference type="NCBIfam" id="TIGR02281">
    <property type="entry name" value="clan_AA_DTGA"/>
    <property type="match status" value="1"/>
</dbReference>
<evidence type="ECO:0000256" key="1">
    <source>
        <dbReference type="SAM" id="Phobius"/>
    </source>
</evidence>
<accession>A0ABP7UDB5</accession>
<keyword evidence="1" id="KW-0472">Membrane</keyword>
<dbReference type="GO" id="GO:0006508">
    <property type="term" value="P:proteolysis"/>
    <property type="evidence" value="ECO:0007669"/>
    <property type="project" value="UniProtKB-KW"/>
</dbReference>
<sequence>MSDGQAPNALYLLIAIIFVGMSLFGRGMTASKTLKMVLAWVAVFAAFFAIFAFRGEFGALGARLKSEAMGEAAPIASGETYRIPKRDDGHFWVDGKVNGKTVRFLVDSGATTTTLSADAAKAAGLEAGMRGDFVGTANGEVFMPRVTAGLLEVGAIRRADMSVNINPNDGTSVLGMNFLSSLRGWAVEGDNLVLKP</sequence>
<dbReference type="InterPro" id="IPR011969">
    <property type="entry name" value="Clan_AA_Asp_peptidase_C"/>
</dbReference>
<dbReference type="GO" id="GO:0008233">
    <property type="term" value="F:peptidase activity"/>
    <property type="evidence" value="ECO:0007669"/>
    <property type="project" value="UniProtKB-KW"/>
</dbReference>
<dbReference type="Pfam" id="PF13975">
    <property type="entry name" value="gag-asp_proteas"/>
    <property type="match status" value="1"/>
</dbReference>
<feature type="transmembrane region" description="Helical" evidence="1">
    <location>
        <begin position="6"/>
        <end position="25"/>
    </location>
</feature>
<dbReference type="Gene3D" id="2.40.70.10">
    <property type="entry name" value="Acid Proteases"/>
    <property type="match status" value="1"/>
</dbReference>
<keyword evidence="1" id="KW-0812">Transmembrane</keyword>
<dbReference type="PROSITE" id="PS00141">
    <property type="entry name" value="ASP_PROTEASE"/>
    <property type="match status" value="1"/>
</dbReference>
<dbReference type="InterPro" id="IPR034122">
    <property type="entry name" value="Retropepsin-like_bacterial"/>
</dbReference>
<reference evidence="3" key="1">
    <citation type="journal article" date="2019" name="Int. J. Syst. Evol. Microbiol.">
        <title>The Global Catalogue of Microorganisms (GCM) 10K type strain sequencing project: providing services to taxonomists for standard genome sequencing and annotation.</title>
        <authorList>
            <consortium name="The Broad Institute Genomics Platform"/>
            <consortium name="The Broad Institute Genome Sequencing Center for Infectious Disease"/>
            <person name="Wu L."/>
            <person name="Ma J."/>
        </authorList>
    </citation>
    <scope>NUCLEOTIDE SEQUENCE [LARGE SCALE GENOMIC DNA]</scope>
    <source>
        <strain evidence="3">JCM 17564</strain>
    </source>
</reference>
<feature type="transmembrane region" description="Helical" evidence="1">
    <location>
        <begin position="37"/>
        <end position="55"/>
    </location>
</feature>
<dbReference type="InterPro" id="IPR021109">
    <property type="entry name" value="Peptidase_aspartic_dom_sf"/>
</dbReference>
<dbReference type="InterPro" id="IPR001969">
    <property type="entry name" value="Aspartic_peptidase_AS"/>
</dbReference>
<dbReference type="RefSeq" id="WP_344697166.1">
    <property type="nucleotide sequence ID" value="NZ_BAABBR010000001.1"/>
</dbReference>